<comment type="caution">
    <text evidence="1">The sequence shown here is derived from an EMBL/GenBank/DDBJ whole genome shotgun (WGS) entry which is preliminary data.</text>
</comment>
<evidence type="ECO:0000313" key="1">
    <source>
        <dbReference type="EMBL" id="RBB36777.1"/>
    </source>
</evidence>
<reference evidence="1 2" key="1">
    <citation type="submission" date="2018-06" db="EMBL/GenBank/DDBJ databases">
        <title>Draft genome sequence of Burkholderia reimsis strain BE51 isolated from a French agricultural soil.</title>
        <authorList>
            <person name="Esmaeel Q."/>
        </authorList>
    </citation>
    <scope>NUCLEOTIDE SEQUENCE [LARGE SCALE GENOMIC DNA]</scope>
    <source>
        <strain evidence="1 2">BE51</strain>
    </source>
</reference>
<dbReference type="Proteomes" id="UP000252458">
    <property type="component" value="Unassembled WGS sequence"/>
</dbReference>
<gene>
    <name evidence="1" type="ORF">DPV79_24275</name>
</gene>
<organism evidence="1 2">
    <name type="scientific">Burkholderia reimsis</name>
    <dbReference type="NCBI Taxonomy" id="2234132"/>
    <lineage>
        <taxon>Bacteria</taxon>
        <taxon>Pseudomonadati</taxon>
        <taxon>Pseudomonadota</taxon>
        <taxon>Betaproteobacteria</taxon>
        <taxon>Burkholderiales</taxon>
        <taxon>Burkholderiaceae</taxon>
        <taxon>Burkholderia</taxon>
    </lineage>
</organism>
<dbReference type="Pfam" id="PF10053">
    <property type="entry name" value="DUF2290"/>
    <property type="match status" value="1"/>
</dbReference>
<evidence type="ECO:0000313" key="2">
    <source>
        <dbReference type="Proteomes" id="UP000252458"/>
    </source>
</evidence>
<name>A0A365QQP9_9BURK</name>
<proteinExistence type="predicted"/>
<dbReference type="EMBL" id="QMFZ01000022">
    <property type="protein sequence ID" value="RBB36777.1"/>
    <property type="molecule type" value="Genomic_DNA"/>
</dbReference>
<dbReference type="AlphaFoldDB" id="A0A365QQP9"/>
<dbReference type="InterPro" id="IPR018742">
    <property type="entry name" value="DUF2290"/>
</dbReference>
<sequence>MARRESIMPPRLPRTVKDDLTGILGTLIEMGIADDQNFPVLRQISATHWEVSFDGAEHVSLAMGEIDYHDVHKELSEKRSYNVRLIDGGLLQMMYRFEGENLIKHRLAYYPSPALRSFRDDPDAYLRDELFLEIVSRHIVAFPLRFDFDTQAAADVAHPQSHLTLGDVQGCRIPVTGGLSPRWFAEFILRNFYQTAKHDLLHDLPAHRFEFEPTITDNERRLMHMVVPAR</sequence>
<keyword evidence="2" id="KW-1185">Reference proteome</keyword>
<accession>A0A365QQP9</accession>
<protein>
    <submittedName>
        <fullName evidence="1">DUF2290 domain-containing protein</fullName>
    </submittedName>
</protein>